<reference evidence="9 10" key="1">
    <citation type="journal article" date="2024" name="Proc. Natl. Acad. Sci. U.S.A.">
        <title>The genetic regulatory architecture and epigenomic basis for age-related changes in rattlesnake venom.</title>
        <authorList>
            <person name="Hogan M.P."/>
            <person name="Holding M.L."/>
            <person name="Nystrom G.S."/>
            <person name="Colston T.J."/>
            <person name="Bartlett D.A."/>
            <person name="Mason A.J."/>
            <person name="Ellsworth S.A."/>
            <person name="Rautsaw R.M."/>
            <person name="Lawrence K.C."/>
            <person name="Strickland J.L."/>
            <person name="He B."/>
            <person name="Fraser P."/>
            <person name="Margres M.J."/>
            <person name="Gilbert D.M."/>
            <person name="Gibbs H.L."/>
            <person name="Parkinson C.L."/>
            <person name="Rokyta D.R."/>
        </authorList>
    </citation>
    <scope>NUCLEOTIDE SEQUENCE [LARGE SCALE GENOMIC DNA]</scope>
    <source>
        <strain evidence="9">DRR0105</strain>
    </source>
</reference>
<feature type="domain" description="TLC" evidence="8">
    <location>
        <begin position="39"/>
        <end position="233"/>
    </location>
</feature>
<dbReference type="GO" id="GO:0097035">
    <property type="term" value="P:regulation of membrane lipid distribution"/>
    <property type="evidence" value="ECO:0007669"/>
    <property type="project" value="TreeGrafter"/>
</dbReference>
<evidence type="ECO:0000313" key="10">
    <source>
        <dbReference type="Proteomes" id="UP001474421"/>
    </source>
</evidence>
<evidence type="ECO:0000259" key="8">
    <source>
        <dbReference type="PROSITE" id="PS50922"/>
    </source>
</evidence>
<evidence type="ECO:0000256" key="6">
    <source>
        <dbReference type="SAM" id="MobiDB-lite"/>
    </source>
</evidence>
<evidence type="ECO:0000256" key="2">
    <source>
        <dbReference type="ARBA" id="ARBA00022692"/>
    </source>
</evidence>
<feature type="transmembrane region" description="Helical" evidence="7">
    <location>
        <begin position="6"/>
        <end position="25"/>
    </location>
</feature>
<protein>
    <submittedName>
        <fullName evidence="9">Calfacilitin</fullName>
    </submittedName>
</protein>
<evidence type="ECO:0000256" key="5">
    <source>
        <dbReference type="PROSITE-ProRule" id="PRU00205"/>
    </source>
</evidence>
<dbReference type="EMBL" id="JAOTOJ010000001">
    <property type="protein sequence ID" value="KAK9412661.1"/>
    <property type="molecule type" value="Genomic_DNA"/>
</dbReference>
<keyword evidence="2 5" id="KW-0812">Transmembrane</keyword>
<dbReference type="GO" id="GO:0005886">
    <property type="term" value="C:plasma membrane"/>
    <property type="evidence" value="ECO:0007669"/>
    <property type="project" value="TreeGrafter"/>
</dbReference>
<comment type="subcellular location">
    <subcellularLocation>
        <location evidence="1">Membrane</location>
        <topology evidence="1">Multi-pass membrane protein</topology>
    </subcellularLocation>
</comment>
<keyword evidence="4 5" id="KW-0472">Membrane</keyword>
<evidence type="ECO:0000256" key="1">
    <source>
        <dbReference type="ARBA" id="ARBA00004141"/>
    </source>
</evidence>
<feature type="compositionally biased region" description="Basic residues" evidence="6">
    <location>
        <begin position="314"/>
        <end position="325"/>
    </location>
</feature>
<gene>
    <name evidence="9" type="ORF">NXF25_003836</name>
</gene>
<feature type="transmembrane region" description="Helical" evidence="7">
    <location>
        <begin position="206"/>
        <end position="225"/>
    </location>
</feature>
<dbReference type="SMART" id="SM00724">
    <property type="entry name" value="TLC"/>
    <property type="match status" value="1"/>
</dbReference>
<proteinExistence type="predicted"/>
<dbReference type="PANTHER" id="PTHR13439">
    <property type="entry name" value="CT120 PROTEIN"/>
    <property type="match status" value="1"/>
</dbReference>
<comment type="caution">
    <text evidence="9">The sequence shown here is derived from an EMBL/GenBank/DDBJ whole genome shotgun (WGS) entry which is preliminary data.</text>
</comment>
<evidence type="ECO:0000256" key="7">
    <source>
        <dbReference type="SAM" id="Phobius"/>
    </source>
</evidence>
<dbReference type="GO" id="GO:0007009">
    <property type="term" value="P:plasma membrane organization"/>
    <property type="evidence" value="ECO:0007669"/>
    <property type="project" value="TreeGrafter"/>
</dbReference>
<name>A0AAW1CFQ8_CROAD</name>
<keyword evidence="3 7" id="KW-1133">Transmembrane helix</keyword>
<accession>A0AAW1CFQ8</accession>
<evidence type="ECO:0000313" key="9">
    <source>
        <dbReference type="EMBL" id="KAK9412661.1"/>
    </source>
</evidence>
<dbReference type="AlphaFoldDB" id="A0AAW1CFQ8"/>
<feature type="transmembrane region" description="Helical" evidence="7">
    <location>
        <begin position="46"/>
        <end position="63"/>
    </location>
</feature>
<organism evidence="9 10">
    <name type="scientific">Crotalus adamanteus</name>
    <name type="common">Eastern diamondback rattlesnake</name>
    <dbReference type="NCBI Taxonomy" id="8729"/>
    <lineage>
        <taxon>Eukaryota</taxon>
        <taxon>Metazoa</taxon>
        <taxon>Chordata</taxon>
        <taxon>Craniata</taxon>
        <taxon>Vertebrata</taxon>
        <taxon>Euteleostomi</taxon>
        <taxon>Lepidosauria</taxon>
        <taxon>Squamata</taxon>
        <taxon>Bifurcata</taxon>
        <taxon>Unidentata</taxon>
        <taxon>Episquamata</taxon>
        <taxon>Toxicofera</taxon>
        <taxon>Serpentes</taxon>
        <taxon>Colubroidea</taxon>
        <taxon>Viperidae</taxon>
        <taxon>Crotalinae</taxon>
        <taxon>Crotalus</taxon>
    </lineage>
</organism>
<dbReference type="Pfam" id="PF03798">
    <property type="entry name" value="TRAM_LAG1_CLN8"/>
    <property type="match status" value="1"/>
</dbReference>
<sequence length="325" mass="36330">MAPWLRSAGLVAGSSLAFAALRWALSRCPLPAHVRLDATRTWRWRNLLVSFAHSVVAGLWAVVGMCQLPGALDDLVQTTSPSAHLLLCFSTGYFIHDSLDIVVCRQSRSSWEYLVHHAVAVTGLLSGIFLNRFVAAGLLSMFVEVSNIFLTMRMMVRLGKLPLPTFYEVNKYANLVAYFLFRLAPQAYLTWFFVRHVEMRGQGAFLMVNLILLDAMILMYFSRLLRSDFYPGSRGPGSDDEKNGEDAKNGVLCSAAWLLVCLKLLRTSDLVYGASSREARQPGLPPQLGLGLCLAWFPRKGQEANLGRAGDDRKKRRKRKSPRAF</sequence>
<dbReference type="PANTHER" id="PTHR13439:SF5">
    <property type="entry name" value="TLC DOMAIN-CONTAINING PROTEIN 1"/>
    <property type="match status" value="1"/>
</dbReference>
<feature type="transmembrane region" description="Helical" evidence="7">
    <location>
        <begin position="175"/>
        <end position="194"/>
    </location>
</feature>
<evidence type="ECO:0000256" key="3">
    <source>
        <dbReference type="ARBA" id="ARBA00022989"/>
    </source>
</evidence>
<evidence type="ECO:0000256" key="4">
    <source>
        <dbReference type="ARBA" id="ARBA00023136"/>
    </source>
</evidence>
<dbReference type="GO" id="GO:0071709">
    <property type="term" value="P:membrane assembly"/>
    <property type="evidence" value="ECO:0007669"/>
    <property type="project" value="TreeGrafter"/>
</dbReference>
<keyword evidence="10" id="KW-1185">Reference proteome</keyword>
<dbReference type="InterPro" id="IPR050846">
    <property type="entry name" value="TLCD"/>
</dbReference>
<feature type="transmembrane region" description="Helical" evidence="7">
    <location>
        <begin position="136"/>
        <end position="155"/>
    </location>
</feature>
<feature type="region of interest" description="Disordered" evidence="6">
    <location>
        <begin position="304"/>
        <end position="325"/>
    </location>
</feature>
<dbReference type="PROSITE" id="PS50922">
    <property type="entry name" value="TLC"/>
    <property type="match status" value="1"/>
</dbReference>
<dbReference type="Proteomes" id="UP001474421">
    <property type="component" value="Unassembled WGS sequence"/>
</dbReference>
<dbReference type="InterPro" id="IPR006634">
    <property type="entry name" value="TLC-dom"/>
</dbReference>
<dbReference type="GO" id="GO:0055091">
    <property type="term" value="P:phospholipid homeostasis"/>
    <property type="evidence" value="ECO:0007669"/>
    <property type="project" value="TreeGrafter"/>
</dbReference>